<dbReference type="RefSeq" id="WP_017740952.1">
    <property type="nucleotide sequence ID" value="NZ_KQ976355.1"/>
</dbReference>
<sequence length="210" mass="23078">MGKKGTKSTDGIGEIWDEPKSQKTTLHLTPTGKKAALERAKAMGISLSEVLERFGRETLNVSVELQKEVKEKQKLTVAEVMEALRHFSNYEIARIVLAAGTLLKTALKPSSAMKESEHPSIAALVIAEINKSSLSIEQIAEEVALPLERVVAISQGSYPSDEELIALTLLLTRDNGEPYRHDELIAIRQQSFNDNQDKHEADSSGCNCHS</sequence>
<reference evidence="1 2" key="1">
    <citation type="journal article" date="2013" name="Genome Biol. Evol.">
        <title>Genomes of Stigonematalean cyanobacteria (subsection V) and the evolution of oxygenic photosynthesis from prokaryotes to plastids.</title>
        <authorList>
            <person name="Dagan T."/>
            <person name="Roettger M."/>
            <person name="Stucken K."/>
            <person name="Landan G."/>
            <person name="Koch R."/>
            <person name="Major P."/>
            <person name="Gould S.B."/>
            <person name="Goremykin V.V."/>
            <person name="Rippka R."/>
            <person name="Tandeau de Marsac N."/>
            <person name="Gugger M."/>
            <person name="Lockhart P.J."/>
            <person name="Allen J.F."/>
            <person name="Brune I."/>
            <person name="Maus I."/>
            <person name="Puhler A."/>
            <person name="Martin W.F."/>
        </authorList>
    </citation>
    <scope>NUCLEOTIDE SEQUENCE [LARGE SCALE GENOMIC DNA]</scope>
    <source>
        <strain evidence="1 2">PCC 7110</strain>
    </source>
</reference>
<evidence type="ECO:0000313" key="1">
    <source>
        <dbReference type="EMBL" id="KYC34781.1"/>
    </source>
</evidence>
<dbReference type="Proteomes" id="UP000076925">
    <property type="component" value="Unassembled WGS sequence"/>
</dbReference>
<accession>A0A139WQT3</accession>
<dbReference type="STRING" id="128403.WA1_49535"/>
<organism evidence="1 2">
    <name type="scientific">Scytonema hofmannii PCC 7110</name>
    <dbReference type="NCBI Taxonomy" id="128403"/>
    <lineage>
        <taxon>Bacteria</taxon>
        <taxon>Bacillati</taxon>
        <taxon>Cyanobacteriota</taxon>
        <taxon>Cyanophyceae</taxon>
        <taxon>Nostocales</taxon>
        <taxon>Scytonemataceae</taxon>
        <taxon>Scytonema</taxon>
    </lineage>
</organism>
<name>A0A139WQT3_9CYAN</name>
<proteinExistence type="predicted"/>
<gene>
    <name evidence="1" type="ORF">WA1_49535</name>
</gene>
<dbReference type="AlphaFoldDB" id="A0A139WQT3"/>
<dbReference type="EMBL" id="ANNX02000064">
    <property type="protein sequence ID" value="KYC34781.1"/>
    <property type="molecule type" value="Genomic_DNA"/>
</dbReference>
<keyword evidence="2" id="KW-1185">Reference proteome</keyword>
<protein>
    <submittedName>
        <fullName evidence="1">Uncharacterized protein</fullName>
    </submittedName>
</protein>
<comment type="caution">
    <text evidence="1">The sequence shown here is derived from an EMBL/GenBank/DDBJ whole genome shotgun (WGS) entry which is preliminary data.</text>
</comment>
<evidence type="ECO:0000313" key="2">
    <source>
        <dbReference type="Proteomes" id="UP000076925"/>
    </source>
</evidence>